<dbReference type="CDD" id="cd12165">
    <property type="entry name" value="2-Hacid_dh_6"/>
    <property type="match status" value="1"/>
</dbReference>
<dbReference type="Pfam" id="PF02826">
    <property type="entry name" value="2-Hacid_dh_C"/>
    <property type="match status" value="1"/>
</dbReference>
<evidence type="ECO:0000256" key="1">
    <source>
        <dbReference type="ARBA" id="ARBA00005854"/>
    </source>
</evidence>
<dbReference type="GO" id="GO:0016618">
    <property type="term" value="F:hydroxypyruvate reductase [NAD(P)H] activity"/>
    <property type="evidence" value="ECO:0007669"/>
    <property type="project" value="TreeGrafter"/>
</dbReference>
<evidence type="ECO:0000256" key="2">
    <source>
        <dbReference type="ARBA" id="ARBA00023002"/>
    </source>
</evidence>
<evidence type="ECO:0000256" key="3">
    <source>
        <dbReference type="ARBA" id="ARBA00023027"/>
    </source>
</evidence>
<dbReference type="InterPro" id="IPR036291">
    <property type="entry name" value="NAD(P)-bd_dom_sf"/>
</dbReference>
<dbReference type="SUPFAM" id="SSF51735">
    <property type="entry name" value="NAD(P)-binding Rossmann-fold domains"/>
    <property type="match status" value="1"/>
</dbReference>
<dbReference type="AlphaFoldDB" id="A0A3S4RY58"/>
<evidence type="ECO:0000259" key="5">
    <source>
        <dbReference type="Pfam" id="PF00389"/>
    </source>
</evidence>
<gene>
    <name evidence="7" type="primary">serA_2</name>
    <name evidence="7" type="ORF">NCTC10437_00808</name>
</gene>
<dbReference type="Proteomes" id="UP000279306">
    <property type="component" value="Chromosome"/>
</dbReference>
<keyword evidence="3" id="KW-0520">NAD</keyword>
<dbReference type="STRING" id="1791.GCA_001049355_02287"/>
<dbReference type="Pfam" id="PF00389">
    <property type="entry name" value="2-Hacid_dh"/>
    <property type="match status" value="1"/>
</dbReference>
<organism evidence="7 8">
    <name type="scientific">Mycolicibacterium aurum</name>
    <name type="common">Mycobacterium aurum</name>
    <dbReference type="NCBI Taxonomy" id="1791"/>
    <lineage>
        <taxon>Bacteria</taxon>
        <taxon>Bacillati</taxon>
        <taxon>Actinomycetota</taxon>
        <taxon>Actinomycetes</taxon>
        <taxon>Mycobacteriales</taxon>
        <taxon>Mycobacteriaceae</taxon>
        <taxon>Mycolicibacterium</taxon>
    </lineage>
</organism>
<dbReference type="GO" id="GO:0051287">
    <property type="term" value="F:NAD binding"/>
    <property type="evidence" value="ECO:0007669"/>
    <property type="project" value="InterPro"/>
</dbReference>
<protein>
    <submittedName>
        <fullName evidence="7">D-isomer specific 2-hydroxyacid dehydrogenase</fullName>
        <ecNumber evidence="7">1.1.1.95</ecNumber>
    </submittedName>
</protein>
<proteinExistence type="inferred from homology"/>
<comment type="similarity">
    <text evidence="1 4">Belongs to the D-isomer specific 2-hydroxyacid dehydrogenase family.</text>
</comment>
<dbReference type="GO" id="GO:0004617">
    <property type="term" value="F:phosphoglycerate dehydrogenase activity"/>
    <property type="evidence" value="ECO:0007669"/>
    <property type="project" value="UniProtKB-EC"/>
</dbReference>
<dbReference type="EC" id="1.1.1.95" evidence="7"/>
<evidence type="ECO:0000313" key="7">
    <source>
        <dbReference type="EMBL" id="VEG51695.1"/>
    </source>
</evidence>
<feature type="domain" description="D-isomer specific 2-hydroxyacid dehydrogenase catalytic" evidence="5">
    <location>
        <begin position="45"/>
        <end position="319"/>
    </location>
</feature>
<evidence type="ECO:0000259" key="6">
    <source>
        <dbReference type="Pfam" id="PF02826"/>
    </source>
</evidence>
<keyword evidence="2 4" id="KW-0560">Oxidoreductase</keyword>
<evidence type="ECO:0000313" key="8">
    <source>
        <dbReference type="Proteomes" id="UP000279306"/>
    </source>
</evidence>
<dbReference type="RefSeq" id="WP_048632204.1">
    <property type="nucleotide sequence ID" value="NZ_CVQQ01000006.1"/>
</dbReference>
<dbReference type="GO" id="GO:0005829">
    <property type="term" value="C:cytosol"/>
    <property type="evidence" value="ECO:0007669"/>
    <property type="project" value="TreeGrafter"/>
</dbReference>
<accession>A0A3S4RY58</accession>
<dbReference type="KEGG" id="mauu:NCTC10437_00808"/>
<dbReference type="Gene3D" id="3.40.50.720">
    <property type="entry name" value="NAD(P)-binding Rossmann-like Domain"/>
    <property type="match status" value="2"/>
</dbReference>
<dbReference type="OrthoDB" id="4324715at2"/>
<dbReference type="InterPro" id="IPR006139">
    <property type="entry name" value="D-isomer_2_OHA_DH_cat_dom"/>
</dbReference>
<dbReference type="SUPFAM" id="SSF52283">
    <property type="entry name" value="Formate/glycerate dehydrogenase catalytic domain-like"/>
    <property type="match status" value="1"/>
</dbReference>
<feature type="domain" description="D-isomer specific 2-hydroxyacid dehydrogenase NAD-binding" evidence="6">
    <location>
        <begin position="104"/>
        <end position="287"/>
    </location>
</feature>
<name>A0A3S4RY58_MYCAU</name>
<keyword evidence="8" id="KW-1185">Reference proteome</keyword>
<dbReference type="InterPro" id="IPR050223">
    <property type="entry name" value="D-isomer_2-hydroxyacid_DH"/>
</dbReference>
<evidence type="ECO:0000256" key="4">
    <source>
        <dbReference type="RuleBase" id="RU003719"/>
    </source>
</evidence>
<dbReference type="PANTHER" id="PTHR10996">
    <property type="entry name" value="2-HYDROXYACID DEHYDROGENASE-RELATED"/>
    <property type="match status" value="1"/>
</dbReference>
<sequence length="321" mass="34197">MKVVVIDPNLVPHRQRLEAMLPPGTDVGWHVDGVPDEVLRDAEVFVGSRFTAEMARTAEKLRLVHPAAAGTDRIDLAALPETVLVANAFHHERSISEYVVSAATLLHRGFLTQDAALRGGVWATSVYDRSIPQTPTLGEAHVGFVGFGHIGQRSWKLLQAFGCTGSAVTGSGRVPEGTGLTWVGDTGHLDRLMRDSDVVVVSAPLTAETEGMIGAPQLAALGPEGVLINVGRGPLVQEQALYDALSTNVIKGAAIDVWYRYPVDGVGCAPSDLPFSELPNLLMTPHSSGVTRDTFAGRADDVAANIGRLVRGEPLRNLVPR</sequence>
<dbReference type="EMBL" id="LR134356">
    <property type="protein sequence ID" value="VEG51695.1"/>
    <property type="molecule type" value="Genomic_DNA"/>
</dbReference>
<dbReference type="GO" id="GO:0030267">
    <property type="term" value="F:glyoxylate reductase (NADPH) activity"/>
    <property type="evidence" value="ECO:0007669"/>
    <property type="project" value="TreeGrafter"/>
</dbReference>
<reference evidence="7 8" key="1">
    <citation type="submission" date="2018-12" db="EMBL/GenBank/DDBJ databases">
        <authorList>
            <consortium name="Pathogen Informatics"/>
        </authorList>
    </citation>
    <scope>NUCLEOTIDE SEQUENCE [LARGE SCALE GENOMIC DNA]</scope>
    <source>
        <strain evidence="7 8">NCTC10437</strain>
    </source>
</reference>
<dbReference type="PANTHER" id="PTHR10996:SF178">
    <property type="entry name" value="2-HYDROXYACID DEHYDROGENASE YGL185C-RELATED"/>
    <property type="match status" value="1"/>
</dbReference>
<dbReference type="InterPro" id="IPR006140">
    <property type="entry name" value="D-isomer_DH_NAD-bd"/>
</dbReference>